<evidence type="ECO:0000313" key="1">
    <source>
        <dbReference type="EMBL" id="EKT4092724.1"/>
    </source>
</evidence>
<proteinExistence type="predicted"/>
<protein>
    <submittedName>
        <fullName evidence="1">Uncharacterized protein</fullName>
    </submittedName>
</protein>
<dbReference type="EMBL" id="ABLOJW010000010">
    <property type="protein sequence ID" value="EKT4092724.1"/>
    <property type="molecule type" value="Genomic_DNA"/>
</dbReference>
<accession>A0AAI9FVD0</accession>
<reference evidence="1" key="1">
    <citation type="submission" date="2022-07" db="EMBL/GenBank/DDBJ databases">
        <authorList>
            <consortium name="DAFM: The Division of Animal and Food Microbiology"/>
        </authorList>
    </citation>
    <scope>NUCLEOTIDE SEQUENCE</scope>
    <source>
        <strain evidence="1">19MO01SH01-2</strain>
    </source>
</reference>
<dbReference type="AlphaFoldDB" id="A0AAI9FVD0"/>
<dbReference type="Pfam" id="PF26207">
    <property type="entry name" value="Phage_phiTE_015"/>
    <property type="match status" value="1"/>
</dbReference>
<dbReference type="InterPro" id="IPR058601">
    <property type="entry name" value="Phage_phiTE_015-like"/>
</dbReference>
<sequence length="298" mass="32461">MSNDKTTLADVQPGGMVRLGDALPPLPPMGYKERGTGMGPHDVYYTPVAYTAEQMRDYARVALSAQPSPGGLGDVREQFEEYRGGDCERDAQGYYVNARTAQDWAMWQAALAASHPVRIYGCCAQPEGELHTAECPNMRHLAARQPVGQEPLWCLHVLGMDDVHPAPSKAHAEKAAAWHNEQFKDQAARLGISIEAKVVPWPHSAESHAAGVAEFIPQWLIPQWQLDALKADASPPVQAVDLGAFKALYLAYVRLLESGRDRIIDLGGTCDPVDVMEANDVDLQAARRVLDSQAVANG</sequence>
<dbReference type="Proteomes" id="UP001218208">
    <property type="component" value="Unassembled WGS sequence"/>
</dbReference>
<gene>
    <name evidence="1" type="ORF">QEG23_002244</name>
</gene>
<organism evidence="1 2">
    <name type="scientific">Stenotrophomonas maltophilia</name>
    <name type="common">Pseudomonas maltophilia</name>
    <name type="synonym">Xanthomonas maltophilia</name>
    <dbReference type="NCBI Taxonomy" id="40324"/>
    <lineage>
        <taxon>Bacteria</taxon>
        <taxon>Pseudomonadati</taxon>
        <taxon>Pseudomonadota</taxon>
        <taxon>Gammaproteobacteria</taxon>
        <taxon>Lysobacterales</taxon>
        <taxon>Lysobacteraceae</taxon>
        <taxon>Stenotrophomonas</taxon>
        <taxon>Stenotrophomonas maltophilia group</taxon>
    </lineage>
</organism>
<name>A0AAI9FVD0_STEMA</name>
<comment type="caution">
    <text evidence="1">The sequence shown here is derived from an EMBL/GenBank/DDBJ whole genome shotgun (WGS) entry which is preliminary data.</text>
</comment>
<evidence type="ECO:0000313" key="2">
    <source>
        <dbReference type="Proteomes" id="UP001218208"/>
    </source>
</evidence>